<dbReference type="Proteomes" id="UP000836387">
    <property type="component" value="Unassembled WGS sequence"/>
</dbReference>
<evidence type="ECO:0000313" key="1">
    <source>
        <dbReference type="EMBL" id="CAG9953494.1"/>
    </source>
</evidence>
<evidence type="ECO:0000313" key="2">
    <source>
        <dbReference type="Proteomes" id="UP000836387"/>
    </source>
</evidence>
<gene>
    <name evidence="1" type="ORF">CRV2_00019653</name>
</gene>
<accession>A0ACA9ULJ0</accession>
<proteinExistence type="predicted"/>
<comment type="caution">
    <text evidence="1">The sequence shown here is derived from an EMBL/GenBank/DDBJ whole genome shotgun (WGS) entry which is preliminary data.</text>
</comment>
<reference evidence="1" key="2">
    <citation type="submission" date="2021-10" db="EMBL/GenBank/DDBJ databases">
        <authorList>
            <person name="Piombo E."/>
        </authorList>
    </citation>
    <scope>NUCLEOTIDE SEQUENCE</scope>
</reference>
<sequence>MYSKVTFAVATIAGLAGRSLANPALPNYDGLIDENGCIISAGLCPWVSPKIATRSDSTFDIAAYCQQSPASCVPVVVDESQVKRSPQEASVNMVGYCKEFPENCVPVVIDEDKVKRASWRPTRKSLSMLKPTGIGSLRTAAPSTLNLIGGFSFQL</sequence>
<reference evidence="1" key="1">
    <citation type="submission" date="2020-04" db="EMBL/GenBank/DDBJ databases">
        <authorList>
            <person name="Broberg M."/>
        </authorList>
    </citation>
    <scope>NUCLEOTIDE SEQUENCE</scope>
</reference>
<protein>
    <submittedName>
        <fullName evidence="1">Uncharacterized protein</fullName>
    </submittedName>
</protein>
<dbReference type="EMBL" id="CADEHS020000529">
    <property type="protein sequence ID" value="CAG9953494.1"/>
    <property type="molecule type" value="Genomic_DNA"/>
</dbReference>
<organism evidence="1 2">
    <name type="scientific">Clonostachys rosea f. rosea IK726</name>
    <dbReference type="NCBI Taxonomy" id="1349383"/>
    <lineage>
        <taxon>Eukaryota</taxon>
        <taxon>Fungi</taxon>
        <taxon>Dikarya</taxon>
        <taxon>Ascomycota</taxon>
        <taxon>Pezizomycotina</taxon>
        <taxon>Sordariomycetes</taxon>
        <taxon>Hypocreomycetidae</taxon>
        <taxon>Hypocreales</taxon>
        <taxon>Bionectriaceae</taxon>
        <taxon>Clonostachys</taxon>
    </lineage>
</organism>
<keyword evidence="2" id="KW-1185">Reference proteome</keyword>
<name>A0ACA9ULJ0_BIOOC</name>